<dbReference type="SUPFAM" id="SSF82185">
    <property type="entry name" value="Histone H3 K4-specific methyltransferase SET7/9 N-terminal domain"/>
    <property type="match status" value="3"/>
</dbReference>
<accession>W4GFZ5</accession>
<keyword evidence="3" id="KW-0963">Cytoplasm</keyword>
<dbReference type="RefSeq" id="XP_009832183.1">
    <property type="nucleotide sequence ID" value="XM_009833881.1"/>
</dbReference>
<evidence type="ECO:0000256" key="7">
    <source>
        <dbReference type="ARBA" id="ARBA00023212"/>
    </source>
</evidence>
<keyword evidence="5" id="KW-0282">Flagellum</keyword>
<keyword evidence="6" id="KW-0969">Cilium</keyword>
<dbReference type="GO" id="GO:0005930">
    <property type="term" value="C:axoneme"/>
    <property type="evidence" value="ECO:0007669"/>
    <property type="project" value="UniProtKB-SubCell"/>
</dbReference>
<dbReference type="VEuPathDB" id="FungiDB:H257_08098"/>
<evidence type="ECO:0000256" key="5">
    <source>
        <dbReference type="ARBA" id="ARBA00022846"/>
    </source>
</evidence>
<dbReference type="GO" id="GO:0031514">
    <property type="term" value="C:motile cilium"/>
    <property type="evidence" value="ECO:0007669"/>
    <property type="project" value="UniProtKB-SubCell"/>
</dbReference>
<evidence type="ECO:0000256" key="8">
    <source>
        <dbReference type="ARBA" id="ARBA00023273"/>
    </source>
</evidence>
<dbReference type="Gene3D" id="2.20.110.10">
    <property type="entry name" value="Histone H3 K4-specific methyltransferase SET7/9 N-terminal domain"/>
    <property type="match status" value="4"/>
</dbReference>
<proteinExistence type="predicted"/>
<gene>
    <name evidence="9" type="ORF">H257_08098</name>
</gene>
<dbReference type="SMART" id="SM00698">
    <property type="entry name" value="MORN"/>
    <property type="match status" value="10"/>
</dbReference>
<dbReference type="Pfam" id="PF02493">
    <property type="entry name" value="MORN"/>
    <property type="match status" value="9"/>
</dbReference>
<evidence type="ECO:0008006" key="10">
    <source>
        <dbReference type="Google" id="ProtNLM"/>
    </source>
</evidence>
<dbReference type="AlphaFoldDB" id="W4GFZ5"/>
<comment type="subcellular location">
    <subcellularLocation>
        <location evidence="1">Cell projection</location>
        <location evidence="1">Cilium</location>
        <location evidence="1">Flagellum</location>
    </subcellularLocation>
    <subcellularLocation>
        <location evidence="2">Cytoplasm</location>
        <location evidence="2">Cytoskeleton</location>
        <location evidence="2">Cilium axoneme</location>
    </subcellularLocation>
</comment>
<dbReference type="PANTHER" id="PTHR46613:SF1">
    <property type="entry name" value="RADIAL SPOKE HEAD 10 HOMOLOG B-RELATED"/>
    <property type="match status" value="1"/>
</dbReference>
<keyword evidence="7" id="KW-0206">Cytoskeleton</keyword>
<dbReference type="STRING" id="112090.W4GFZ5"/>
<dbReference type="InterPro" id="IPR003409">
    <property type="entry name" value="MORN"/>
</dbReference>
<evidence type="ECO:0000256" key="3">
    <source>
        <dbReference type="ARBA" id="ARBA00022490"/>
    </source>
</evidence>
<keyword evidence="4" id="KW-0677">Repeat</keyword>
<evidence type="ECO:0000256" key="2">
    <source>
        <dbReference type="ARBA" id="ARBA00004430"/>
    </source>
</evidence>
<sequence>MAAPQFPLDPGLAALIILEYDGDRNANHCFHGHGHATFINGQVYEGEFWDGRMHGRGRLEWPDGVVYEGDFEYNEISGSGKYVWPDESWYEGAVKGGKRHGHGYFQSSNKITTYEGEWVDGKQDGLGRMVYDEHNGIEYDGEWKAGVRDGHGTMKYGTGNVYEGRWANGVKCGQGTMHWFDRMEKYDGGWLDDKQHGHGVHVWKATEKRGNRYEGEFADGVRDGYGIFYYANGARYEGHWDTNVKNGLGLFFFEDGTIYEGEFVHDRMVDLNDNRKQSSDTIPTILLYVDDLLRGDEKERARGLKAVQHAVLRVNTDLRNVYRHYASCAGTSTPHATSENNVLMEMRELWRFAVECRLNASMGKLNRKLLVVRNAQNKAVKRLRVQRERKTRTNSRALDAIVTPREKWTDVHDPDRVVLFREFCEILVRVAWDDALELGEVHMSVADAFTKLYDNYIHDHAATPMAPIEALEIQVHSIEMQTVFHKFHESLELVYLQYAAQDGAATMASSSTLTPENDIAMTVRSFVKLLQDYGVLKQLSIRDTLKAIRKAYEVEVRDGDNDDDVAPQHSDDLDPFAMDSDMIYPEFLENLTKVALVICPRNLPLPVITAQFIKSNFDDVLFPKRGNRRHSTLDLQQSIA</sequence>
<dbReference type="PANTHER" id="PTHR46613">
    <property type="entry name" value="RADIAL SPOKE HEAD 10 HOMOLOG B-RELATED"/>
    <property type="match status" value="1"/>
</dbReference>
<keyword evidence="8" id="KW-0966">Cell projection</keyword>
<evidence type="ECO:0000256" key="4">
    <source>
        <dbReference type="ARBA" id="ARBA00022737"/>
    </source>
</evidence>
<dbReference type="OrthoDB" id="294378at2759"/>
<evidence type="ECO:0000256" key="6">
    <source>
        <dbReference type="ARBA" id="ARBA00023069"/>
    </source>
</evidence>
<evidence type="ECO:0000256" key="1">
    <source>
        <dbReference type="ARBA" id="ARBA00004230"/>
    </source>
</evidence>
<reference evidence="9" key="1">
    <citation type="submission" date="2013-12" db="EMBL/GenBank/DDBJ databases">
        <title>The Genome Sequence of Aphanomyces astaci APO3.</title>
        <authorList>
            <consortium name="The Broad Institute Genomics Platform"/>
            <person name="Russ C."/>
            <person name="Tyler B."/>
            <person name="van West P."/>
            <person name="Dieguez-Uribeondo J."/>
            <person name="Young S.K."/>
            <person name="Zeng Q."/>
            <person name="Gargeya S."/>
            <person name="Fitzgerald M."/>
            <person name="Abouelleil A."/>
            <person name="Alvarado L."/>
            <person name="Chapman S.B."/>
            <person name="Gainer-Dewar J."/>
            <person name="Goldberg J."/>
            <person name="Griggs A."/>
            <person name="Gujja S."/>
            <person name="Hansen M."/>
            <person name="Howarth C."/>
            <person name="Imamovic A."/>
            <person name="Ireland A."/>
            <person name="Larimer J."/>
            <person name="McCowan C."/>
            <person name="Murphy C."/>
            <person name="Pearson M."/>
            <person name="Poon T.W."/>
            <person name="Priest M."/>
            <person name="Roberts A."/>
            <person name="Saif S."/>
            <person name="Shea T."/>
            <person name="Sykes S."/>
            <person name="Wortman J."/>
            <person name="Nusbaum C."/>
            <person name="Birren B."/>
        </authorList>
    </citation>
    <scope>NUCLEOTIDE SEQUENCE [LARGE SCALE GENOMIC DNA]</scope>
    <source>
        <strain evidence="9">APO3</strain>
    </source>
</reference>
<dbReference type="GeneID" id="20810094"/>
<evidence type="ECO:0000313" key="9">
    <source>
        <dbReference type="EMBL" id="ETV78602.1"/>
    </source>
</evidence>
<protein>
    <recommendedName>
        <fullName evidence="10">Radial spoke head 10 family protein</fullName>
    </recommendedName>
</protein>
<organism evidence="9">
    <name type="scientific">Aphanomyces astaci</name>
    <name type="common">Crayfish plague agent</name>
    <dbReference type="NCBI Taxonomy" id="112090"/>
    <lineage>
        <taxon>Eukaryota</taxon>
        <taxon>Sar</taxon>
        <taxon>Stramenopiles</taxon>
        <taxon>Oomycota</taxon>
        <taxon>Saprolegniomycetes</taxon>
        <taxon>Saprolegniales</taxon>
        <taxon>Verrucalvaceae</taxon>
        <taxon>Aphanomyces</taxon>
    </lineage>
</organism>
<dbReference type="EMBL" id="KI913130">
    <property type="protein sequence ID" value="ETV78602.1"/>
    <property type="molecule type" value="Genomic_DNA"/>
</dbReference>
<name>W4GFZ5_APHAT</name>